<gene>
    <name evidence="1" type="ORF">MEUPH1_LOCUS13035</name>
</gene>
<keyword evidence="2" id="KW-1185">Reference proteome</keyword>
<comment type="caution">
    <text evidence="1">The sequence shown here is derived from an EMBL/GenBank/DDBJ whole genome shotgun (WGS) entry which is preliminary data.</text>
</comment>
<accession>A0AAV0WN24</accession>
<name>A0AAV0WN24_9HEMI</name>
<dbReference type="EMBL" id="CARXXK010000002">
    <property type="protein sequence ID" value="CAI6357409.1"/>
    <property type="molecule type" value="Genomic_DNA"/>
</dbReference>
<reference evidence="1 2" key="1">
    <citation type="submission" date="2023-01" db="EMBL/GenBank/DDBJ databases">
        <authorList>
            <person name="Whitehead M."/>
        </authorList>
    </citation>
    <scope>NUCLEOTIDE SEQUENCE [LARGE SCALE GENOMIC DNA]</scope>
</reference>
<proteinExistence type="predicted"/>
<evidence type="ECO:0000313" key="2">
    <source>
        <dbReference type="Proteomes" id="UP001160148"/>
    </source>
</evidence>
<organism evidence="1 2">
    <name type="scientific">Macrosiphum euphorbiae</name>
    <name type="common">potato aphid</name>
    <dbReference type="NCBI Taxonomy" id="13131"/>
    <lineage>
        <taxon>Eukaryota</taxon>
        <taxon>Metazoa</taxon>
        <taxon>Ecdysozoa</taxon>
        <taxon>Arthropoda</taxon>
        <taxon>Hexapoda</taxon>
        <taxon>Insecta</taxon>
        <taxon>Pterygota</taxon>
        <taxon>Neoptera</taxon>
        <taxon>Paraneoptera</taxon>
        <taxon>Hemiptera</taxon>
        <taxon>Sternorrhyncha</taxon>
        <taxon>Aphidomorpha</taxon>
        <taxon>Aphidoidea</taxon>
        <taxon>Aphididae</taxon>
        <taxon>Macrosiphini</taxon>
        <taxon>Macrosiphum</taxon>
    </lineage>
</organism>
<sequence length="199" mass="22713">MLKNTTISESDSILLDDDECNDNLEFTQSDDHDHSYIGTYLKLSPFIAGVTDYTSGFIAKKVAKKINCDICKTYLIDNSNNSILIKLKDRNNALVKPSKDVSYICKVIENKIKCKDLKYIFAKNFMNKIYLETKREVYGSVFSGMDNHVSGQSLFTNHRDELLTLIISSYVHLKLKSIGKQQEKMHLGTRKKLTSPVKE</sequence>
<dbReference type="AlphaFoldDB" id="A0AAV0WN24"/>
<dbReference type="Proteomes" id="UP001160148">
    <property type="component" value="Unassembled WGS sequence"/>
</dbReference>
<evidence type="ECO:0000313" key="1">
    <source>
        <dbReference type="EMBL" id="CAI6357409.1"/>
    </source>
</evidence>
<protein>
    <submittedName>
        <fullName evidence="1">Uncharacterized protein</fullName>
    </submittedName>
</protein>